<organism evidence="7 8">
    <name type="scientific">Ichthyophthirius multifiliis</name>
    <name type="common">White spot disease agent</name>
    <name type="synonym">Ich</name>
    <dbReference type="NCBI Taxonomy" id="5932"/>
    <lineage>
        <taxon>Eukaryota</taxon>
        <taxon>Sar</taxon>
        <taxon>Alveolata</taxon>
        <taxon>Ciliophora</taxon>
        <taxon>Intramacronucleata</taxon>
        <taxon>Oligohymenophorea</taxon>
        <taxon>Hymenostomatida</taxon>
        <taxon>Ophryoglenina</taxon>
        <taxon>Ichthyophthirius</taxon>
    </lineage>
</organism>
<evidence type="ECO:0000256" key="2">
    <source>
        <dbReference type="ARBA" id="ARBA00022448"/>
    </source>
</evidence>
<dbReference type="GO" id="GO:0034755">
    <property type="term" value="P:iron ion transmembrane transport"/>
    <property type="evidence" value="ECO:0007669"/>
    <property type="project" value="TreeGrafter"/>
</dbReference>
<evidence type="ECO:0000256" key="1">
    <source>
        <dbReference type="ARBA" id="ARBA00004141"/>
    </source>
</evidence>
<evidence type="ECO:0000256" key="5">
    <source>
        <dbReference type="ARBA" id="ARBA00023136"/>
    </source>
</evidence>
<evidence type="ECO:0000256" key="3">
    <source>
        <dbReference type="ARBA" id="ARBA00022692"/>
    </source>
</evidence>
<reference evidence="7 8" key="1">
    <citation type="submission" date="2011-07" db="EMBL/GenBank/DDBJ databases">
        <authorList>
            <person name="Coyne R."/>
            <person name="Brami D."/>
            <person name="Johnson J."/>
            <person name="Hostetler J."/>
            <person name="Hannick L."/>
            <person name="Clark T."/>
            <person name="Cassidy-Hanley D."/>
            <person name="Inman J."/>
        </authorList>
    </citation>
    <scope>NUCLEOTIDE SEQUENCE [LARGE SCALE GENOMIC DNA]</scope>
    <source>
        <strain evidence="7 8">G5</strain>
    </source>
</reference>
<dbReference type="PANTHER" id="PTHR11706:SF33">
    <property type="entry name" value="NATURAL RESISTANCE-ASSOCIATED MACROPHAGE PROTEIN 2"/>
    <property type="match status" value="1"/>
</dbReference>
<feature type="transmembrane region" description="Helical" evidence="6">
    <location>
        <begin position="235"/>
        <end position="256"/>
    </location>
</feature>
<dbReference type="PANTHER" id="PTHR11706">
    <property type="entry name" value="SOLUTE CARRIER PROTEIN FAMILY 11 MEMBER"/>
    <property type="match status" value="1"/>
</dbReference>
<comment type="subcellular location">
    <subcellularLocation>
        <location evidence="1">Membrane</location>
        <topology evidence="1">Multi-pass membrane protein</topology>
    </subcellularLocation>
</comment>
<keyword evidence="3 6" id="KW-0812">Transmembrane</keyword>
<feature type="transmembrane region" description="Helical" evidence="6">
    <location>
        <begin position="191"/>
        <end position="210"/>
    </location>
</feature>
<feature type="transmembrane region" description="Helical" evidence="6">
    <location>
        <begin position="165"/>
        <end position="184"/>
    </location>
</feature>
<keyword evidence="4 6" id="KW-1133">Transmembrane helix</keyword>
<keyword evidence="8" id="KW-1185">Reference proteome</keyword>
<keyword evidence="2" id="KW-0813">Transport</keyword>
<dbReference type="AlphaFoldDB" id="G0R659"/>
<evidence type="ECO:0000313" key="8">
    <source>
        <dbReference type="Proteomes" id="UP000008983"/>
    </source>
</evidence>
<feature type="transmembrane region" description="Helical" evidence="6">
    <location>
        <begin position="92"/>
        <end position="114"/>
    </location>
</feature>
<dbReference type="OMA" id="QICSNEY"/>
<dbReference type="GO" id="GO:0005886">
    <property type="term" value="C:plasma membrane"/>
    <property type="evidence" value="ECO:0007669"/>
    <property type="project" value="TreeGrafter"/>
</dbReference>
<dbReference type="GO" id="GO:0015086">
    <property type="term" value="F:cadmium ion transmembrane transporter activity"/>
    <property type="evidence" value="ECO:0007669"/>
    <property type="project" value="TreeGrafter"/>
</dbReference>
<protein>
    <submittedName>
        <fullName evidence="7">Nramp family mn2+ fe2+ transporter, putative</fullName>
    </submittedName>
</protein>
<dbReference type="InParanoid" id="G0R659"/>
<dbReference type="OrthoDB" id="409173at2759"/>
<keyword evidence="5 6" id="KW-0472">Membrane</keyword>
<name>G0R659_ICHMU</name>
<dbReference type="GeneID" id="14903094"/>
<feature type="transmembrane region" description="Helical" evidence="6">
    <location>
        <begin position="277"/>
        <end position="297"/>
    </location>
</feature>
<dbReference type="Proteomes" id="UP000008983">
    <property type="component" value="Unassembled WGS sequence"/>
</dbReference>
<dbReference type="RefSeq" id="XP_004023907.1">
    <property type="nucleotide sequence ID" value="XM_004023858.1"/>
</dbReference>
<proteinExistence type="predicted"/>
<evidence type="ECO:0000256" key="6">
    <source>
        <dbReference type="SAM" id="Phobius"/>
    </source>
</evidence>
<evidence type="ECO:0000256" key="4">
    <source>
        <dbReference type="ARBA" id="ARBA00022989"/>
    </source>
</evidence>
<dbReference type="EMBL" id="GL984390">
    <property type="protein sequence ID" value="EGR27023.1"/>
    <property type="molecule type" value="Genomic_DNA"/>
</dbReference>
<dbReference type="Pfam" id="PF01566">
    <property type="entry name" value="Nramp"/>
    <property type="match status" value="1"/>
</dbReference>
<dbReference type="PRINTS" id="PR00447">
    <property type="entry name" value="NATRESASSCMP"/>
</dbReference>
<sequence>MDQNKNVQQWIQMEKNADSIDIKSQEYQLEISEKQTQITSLTGSEEQQPFRFSFRELLSYLGPGLLVSVAYLDPGNLSGNIDAGVSSRYSLIWVLLLATILGYLFQIRSMMIGLATKKDMAKLCRIYYPPKISKFLWAMFEIAIIGADIQEVLGSAFALNILFGIKVWVGVLLTIFAAFLILLFAKKLEILFGIMISIMAISFFVEFMVVKPNYLELLQGIFIPSIPYESSFDPLVGLIGAVLMPHNLFLHSSLVMDKKIEKKKLKSLFSIQRQKQVLHLLQLSLFRLLLLELLLFGKDRKMAVEWT</sequence>
<dbReference type="NCBIfam" id="NF037982">
    <property type="entry name" value="Nramp_1"/>
    <property type="match status" value="1"/>
</dbReference>
<gene>
    <name evidence="7" type="ORF">IMG5_202610</name>
</gene>
<dbReference type="eggNOG" id="KOG1291">
    <property type="taxonomic scope" value="Eukaryota"/>
</dbReference>
<dbReference type="InterPro" id="IPR001046">
    <property type="entry name" value="NRAMP_fam"/>
</dbReference>
<accession>G0R659</accession>
<dbReference type="GO" id="GO:0005384">
    <property type="term" value="F:manganese ion transmembrane transporter activity"/>
    <property type="evidence" value="ECO:0007669"/>
    <property type="project" value="TreeGrafter"/>
</dbReference>
<dbReference type="STRING" id="857967.G0R659"/>
<evidence type="ECO:0000313" key="7">
    <source>
        <dbReference type="EMBL" id="EGR27023.1"/>
    </source>
</evidence>